<dbReference type="InterPro" id="IPR009057">
    <property type="entry name" value="Homeodomain-like_sf"/>
</dbReference>
<feature type="domain" description="SIS" evidence="5">
    <location>
        <begin position="125"/>
        <end position="265"/>
    </location>
</feature>
<dbReference type="PROSITE" id="PS51464">
    <property type="entry name" value="SIS"/>
    <property type="match status" value="1"/>
</dbReference>
<sequence>MAIATLKLKEYKKDASPTEVAIIDYILKNAEETSRMTIYDLAEKTFSSPSTIIRLCKKTGYKGYKDFLKDLIYEQAVRSNYKKKHIAELTKTDEIEEIINKVTHKNILSLEETEKLIDTETIKTCVQKLFECEKLTIFGMGASLIVAKDAQLKFTRINKMSYVSEDWHTQLLMAKNMSEKDVALVISYSGQTEEMITCTEVAKENGATIISITKTDESPINRLADYAIYVASNEFSFRSGAMSSRIAQLNIIDILFTSYINKMYEETIEILEKTQIKKEQD</sequence>
<dbReference type="STRING" id="426703.SAMN04488100_14913"/>
<dbReference type="InterPro" id="IPR001347">
    <property type="entry name" value="SIS_dom"/>
</dbReference>
<keyword evidence="3" id="KW-0804">Transcription</keyword>
<evidence type="ECO:0000313" key="7">
    <source>
        <dbReference type="EMBL" id="SEM31979.1"/>
    </source>
</evidence>
<name>A0A1H7XG07_9LACT</name>
<dbReference type="Gene3D" id="1.10.10.10">
    <property type="entry name" value="Winged helix-like DNA-binding domain superfamily/Winged helix DNA-binding domain"/>
    <property type="match status" value="1"/>
</dbReference>
<evidence type="ECO:0000313" key="9">
    <source>
        <dbReference type="Proteomes" id="UP000321425"/>
    </source>
</evidence>
<keyword evidence="1" id="KW-0805">Transcription regulation</keyword>
<reference evidence="7 8" key="1">
    <citation type="submission" date="2016-10" db="EMBL/GenBank/DDBJ databases">
        <authorList>
            <person name="de Groot N.N."/>
        </authorList>
    </citation>
    <scope>NUCLEOTIDE SEQUENCE [LARGE SCALE GENOMIC DNA]</scope>
    <source>
        <strain evidence="7 8">DSM 19182</strain>
    </source>
</reference>
<dbReference type="PANTHER" id="PTHR30514">
    <property type="entry name" value="GLUCOKINASE"/>
    <property type="match status" value="1"/>
</dbReference>
<evidence type="ECO:0000259" key="4">
    <source>
        <dbReference type="PROSITE" id="PS51071"/>
    </source>
</evidence>
<evidence type="ECO:0000313" key="8">
    <source>
        <dbReference type="Proteomes" id="UP000198548"/>
    </source>
</evidence>
<dbReference type="CDD" id="cd05013">
    <property type="entry name" value="SIS_RpiR"/>
    <property type="match status" value="1"/>
</dbReference>
<dbReference type="Proteomes" id="UP000321425">
    <property type="component" value="Unassembled WGS sequence"/>
</dbReference>
<evidence type="ECO:0000313" key="6">
    <source>
        <dbReference type="EMBL" id="GEK88653.1"/>
    </source>
</evidence>
<evidence type="ECO:0000256" key="3">
    <source>
        <dbReference type="ARBA" id="ARBA00023163"/>
    </source>
</evidence>
<dbReference type="GO" id="GO:0097367">
    <property type="term" value="F:carbohydrate derivative binding"/>
    <property type="evidence" value="ECO:0007669"/>
    <property type="project" value="InterPro"/>
</dbReference>
<proteinExistence type="predicted"/>
<dbReference type="EMBL" id="BJUX01000005">
    <property type="protein sequence ID" value="GEK88653.1"/>
    <property type="molecule type" value="Genomic_DNA"/>
</dbReference>
<protein>
    <submittedName>
        <fullName evidence="6">HTH-type transcriptional regulator</fullName>
    </submittedName>
    <submittedName>
        <fullName evidence="7">Transcriptional regulator, RpiR family</fullName>
    </submittedName>
</protein>
<dbReference type="InterPro" id="IPR036388">
    <property type="entry name" value="WH-like_DNA-bd_sf"/>
</dbReference>
<dbReference type="Pfam" id="PF01380">
    <property type="entry name" value="SIS"/>
    <property type="match status" value="1"/>
</dbReference>
<dbReference type="EMBL" id="FOBL01000049">
    <property type="protein sequence ID" value="SEM31979.1"/>
    <property type="molecule type" value="Genomic_DNA"/>
</dbReference>
<dbReference type="InterPro" id="IPR046348">
    <property type="entry name" value="SIS_dom_sf"/>
</dbReference>
<dbReference type="GO" id="GO:1901135">
    <property type="term" value="P:carbohydrate derivative metabolic process"/>
    <property type="evidence" value="ECO:0007669"/>
    <property type="project" value="InterPro"/>
</dbReference>
<evidence type="ECO:0000259" key="5">
    <source>
        <dbReference type="PROSITE" id="PS51464"/>
    </source>
</evidence>
<dbReference type="Gene3D" id="3.40.50.10490">
    <property type="entry name" value="Glucose-6-phosphate isomerase like protein, domain 1"/>
    <property type="match status" value="1"/>
</dbReference>
<feature type="domain" description="HTH rpiR-type" evidence="4">
    <location>
        <begin position="2"/>
        <end position="78"/>
    </location>
</feature>
<dbReference type="InterPro" id="IPR035472">
    <property type="entry name" value="RpiR-like_SIS"/>
</dbReference>
<dbReference type="InterPro" id="IPR047640">
    <property type="entry name" value="RpiR-like"/>
</dbReference>
<organism evidence="7 8">
    <name type="scientific">Alkalibacterium putridalgicola</name>
    <dbReference type="NCBI Taxonomy" id="426703"/>
    <lineage>
        <taxon>Bacteria</taxon>
        <taxon>Bacillati</taxon>
        <taxon>Bacillota</taxon>
        <taxon>Bacilli</taxon>
        <taxon>Lactobacillales</taxon>
        <taxon>Carnobacteriaceae</taxon>
        <taxon>Alkalibacterium</taxon>
    </lineage>
</organism>
<dbReference type="SUPFAM" id="SSF53697">
    <property type="entry name" value="SIS domain"/>
    <property type="match status" value="1"/>
</dbReference>
<dbReference type="AlphaFoldDB" id="A0A1H7XG07"/>
<gene>
    <name evidence="6" type="ORF">APU01nite_06920</name>
    <name evidence="7" type="ORF">SAMN04488100_14913</name>
</gene>
<dbReference type="Proteomes" id="UP000198548">
    <property type="component" value="Unassembled WGS sequence"/>
</dbReference>
<keyword evidence="2" id="KW-0238">DNA-binding</keyword>
<dbReference type="Pfam" id="PF01418">
    <property type="entry name" value="HTH_6"/>
    <property type="match status" value="1"/>
</dbReference>
<accession>A0A1H7XG07</accession>
<dbReference type="GO" id="GO:0003677">
    <property type="term" value="F:DNA binding"/>
    <property type="evidence" value="ECO:0007669"/>
    <property type="project" value="UniProtKB-KW"/>
</dbReference>
<dbReference type="OrthoDB" id="3684496at2"/>
<dbReference type="SUPFAM" id="SSF46689">
    <property type="entry name" value="Homeodomain-like"/>
    <property type="match status" value="1"/>
</dbReference>
<dbReference type="RefSeq" id="WP_091490029.1">
    <property type="nucleotide sequence ID" value="NZ_BJUX01000005.1"/>
</dbReference>
<evidence type="ECO:0000256" key="1">
    <source>
        <dbReference type="ARBA" id="ARBA00023015"/>
    </source>
</evidence>
<evidence type="ECO:0000256" key="2">
    <source>
        <dbReference type="ARBA" id="ARBA00023125"/>
    </source>
</evidence>
<reference evidence="6 9" key="2">
    <citation type="submission" date="2019-07" db="EMBL/GenBank/DDBJ databases">
        <title>Whole genome shotgun sequence of Alkalibacterium putridalgicola NBRC 103243.</title>
        <authorList>
            <person name="Hosoyama A."/>
            <person name="Uohara A."/>
            <person name="Ohji S."/>
            <person name="Ichikawa N."/>
        </authorList>
    </citation>
    <scope>NUCLEOTIDE SEQUENCE [LARGE SCALE GENOMIC DNA]</scope>
    <source>
        <strain evidence="6 9">NBRC 103243</strain>
    </source>
</reference>
<dbReference type="GO" id="GO:0003700">
    <property type="term" value="F:DNA-binding transcription factor activity"/>
    <property type="evidence" value="ECO:0007669"/>
    <property type="project" value="InterPro"/>
</dbReference>
<dbReference type="InterPro" id="IPR000281">
    <property type="entry name" value="HTH_RpiR"/>
</dbReference>
<keyword evidence="9" id="KW-1185">Reference proteome</keyword>
<dbReference type="PROSITE" id="PS51071">
    <property type="entry name" value="HTH_RPIR"/>
    <property type="match status" value="1"/>
</dbReference>
<dbReference type="PANTHER" id="PTHR30514:SF1">
    <property type="entry name" value="HTH-TYPE TRANSCRIPTIONAL REGULATOR HEXR-RELATED"/>
    <property type="match status" value="1"/>
</dbReference>